<dbReference type="Pfam" id="PF10453">
    <property type="entry name" value="NUFIP1"/>
    <property type="match status" value="1"/>
</dbReference>
<dbReference type="Proteomes" id="UP001172457">
    <property type="component" value="Chromosome 7"/>
</dbReference>
<dbReference type="GO" id="GO:0003723">
    <property type="term" value="F:RNA binding"/>
    <property type="evidence" value="ECO:0007669"/>
    <property type="project" value="InterPro"/>
</dbReference>
<dbReference type="InterPro" id="IPR039136">
    <property type="entry name" value="NUFIP1-like"/>
</dbReference>
<evidence type="ECO:0000313" key="4">
    <source>
        <dbReference type="Proteomes" id="UP001172457"/>
    </source>
</evidence>
<protein>
    <recommendedName>
        <fullName evidence="2">FMR1-interacting protein 1 conserved domain-containing protein</fullName>
    </recommendedName>
</protein>
<proteinExistence type="predicted"/>
<feature type="compositionally biased region" description="Basic and acidic residues" evidence="1">
    <location>
        <begin position="424"/>
        <end position="440"/>
    </location>
</feature>
<dbReference type="PANTHER" id="PTHR13309:SF0">
    <property type="entry name" value="FMR1-INTERACTING PROTEIN NUFIP1"/>
    <property type="match status" value="1"/>
</dbReference>
<comment type="caution">
    <text evidence="3">The sequence shown here is derived from an EMBL/GenBank/DDBJ whole genome shotgun (WGS) entry which is preliminary data.</text>
</comment>
<reference evidence="3" key="1">
    <citation type="submission" date="2023-03" db="EMBL/GenBank/DDBJ databases">
        <title>Chromosome-scale reference genome and RAD-based genetic map of yellow starthistle (Centaurea solstitialis) reveal putative structural variation and QTLs associated with invader traits.</title>
        <authorList>
            <person name="Reatini B."/>
            <person name="Cang F.A."/>
            <person name="Jiang Q."/>
            <person name="Mckibben M.T.W."/>
            <person name="Barker M.S."/>
            <person name="Rieseberg L.H."/>
            <person name="Dlugosch K.M."/>
        </authorList>
    </citation>
    <scope>NUCLEOTIDE SEQUENCE</scope>
    <source>
        <strain evidence="3">CAN-66</strain>
        <tissue evidence="3">Leaf</tissue>
    </source>
</reference>
<feature type="compositionally biased region" description="Basic residues" evidence="1">
    <location>
        <begin position="441"/>
        <end position="454"/>
    </location>
</feature>
<evidence type="ECO:0000256" key="1">
    <source>
        <dbReference type="SAM" id="MobiDB-lite"/>
    </source>
</evidence>
<dbReference type="AlphaFoldDB" id="A0AA38W051"/>
<evidence type="ECO:0000313" key="3">
    <source>
        <dbReference type="EMBL" id="KAJ9541412.1"/>
    </source>
</evidence>
<name>A0AA38W051_9ASTR</name>
<gene>
    <name evidence="3" type="ORF">OSB04_027918</name>
</gene>
<organism evidence="3 4">
    <name type="scientific">Centaurea solstitialis</name>
    <name type="common">yellow star-thistle</name>
    <dbReference type="NCBI Taxonomy" id="347529"/>
    <lineage>
        <taxon>Eukaryota</taxon>
        <taxon>Viridiplantae</taxon>
        <taxon>Streptophyta</taxon>
        <taxon>Embryophyta</taxon>
        <taxon>Tracheophyta</taxon>
        <taxon>Spermatophyta</taxon>
        <taxon>Magnoliopsida</taxon>
        <taxon>eudicotyledons</taxon>
        <taxon>Gunneridae</taxon>
        <taxon>Pentapetalae</taxon>
        <taxon>asterids</taxon>
        <taxon>campanulids</taxon>
        <taxon>Asterales</taxon>
        <taxon>Asteraceae</taxon>
        <taxon>Carduoideae</taxon>
        <taxon>Cardueae</taxon>
        <taxon>Centaureinae</taxon>
        <taxon>Centaurea</taxon>
    </lineage>
</organism>
<dbReference type="GO" id="GO:0005634">
    <property type="term" value="C:nucleus"/>
    <property type="evidence" value="ECO:0007669"/>
    <property type="project" value="TreeGrafter"/>
</dbReference>
<feature type="region of interest" description="Disordered" evidence="1">
    <location>
        <begin position="421"/>
        <end position="485"/>
    </location>
</feature>
<dbReference type="PANTHER" id="PTHR13309">
    <property type="entry name" value="NUCLEAR FRAGILE X MENTAL RETARDATION PROTEIN INTERACTING PROTEIN 1"/>
    <property type="match status" value="1"/>
</dbReference>
<keyword evidence="4" id="KW-1185">Reference proteome</keyword>
<dbReference type="EMBL" id="JARYMX010000007">
    <property type="protein sequence ID" value="KAJ9541412.1"/>
    <property type="molecule type" value="Genomic_DNA"/>
</dbReference>
<feature type="domain" description="FMR1-interacting protein 1 conserved" evidence="2">
    <location>
        <begin position="337"/>
        <end position="381"/>
    </location>
</feature>
<accession>A0AA38W051</accession>
<dbReference type="InterPro" id="IPR019496">
    <property type="entry name" value="NUFIP1_cons_dom"/>
</dbReference>
<dbReference type="GO" id="GO:0000492">
    <property type="term" value="P:box C/D snoRNP assembly"/>
    <property type="evidence" value="ECO:0007669"/>
    <property type="project" value="TreeGrafter"/>
</dbReference>
<sequence>MCWLADEQVNSVINQQQQVCNNGNSRPIVAPSGFMNFPPNQPPFPLQNTMGGQFPFAGFNPQQNFNNNPFPQFNPSQQQQGQFSVHNNSMNPNAYNQNVNQQLILHNTIQNICQLLQLQNHPPVVNLPMFQNQIPNVMNHQNPGFFANQQLPNMGQGNPFLPQASGSVQSQQALATVPNFQHQISQGMGPQNHSYPQNQLFGMANSNGPGQPVHQGQQRLVAPMMDVNASRQMANTGQQGNLLSPHASASVQNQNPHPTLPNFKDNHGNMPANGNARWTESQRKNFTGNKKNDVSHKGFKSQFQHAKHVKEKFGTYNGNMNKEGNNNAAVNSGPPNSTNQIHSEKKFCVKYTEQEVKQWREARKKHYPSSANVEKKCKKEQALFDVTNQEAILRRQQLQEILTKQAELGCEVADVPSYYLSGPEKQRIPRGKKQEREEYKKGKKKKFQDKKRGRAAVEGDDEGMTKKTRQDSANNNNKPKQRPSLLQKLLTRDIKRDKNHLLQVHSNQLFLHWGDSLRFPSVIVRETNADVALETASVSNVSEKVVDVYYDDGKCNGELEKPEEDEEGEITD</sequence>
<evidence type="ECO:0000259" key="2">
    <source>
        <dbReference type="Pfam" id="PF10453"/>
    </source>
</evidence>